<dbReference type="GO" id="GO:0003677">
    <property type="term" value="F:DNA binding"/>
    <property type="evidence" value="ECO:0007669"/>
    <property type="project" value="UniProtKB-KW"/>
</dbReference>
<reference evidence="3" key="2">
    <citation type="journal article" date="2021" name="PeerJ">
        <title>Extensive microbial diversity within the chicken gut microbiome revealed by metagenomics and culture.</title>
        <authorList>
            <person name="Gilroy R."/>
            <person name="Ravi A."/>
            <person name="Getino M."/>
            <person name="Pursley I."/>
            <person name="Horton D.L."/>
            <person name="Alikhan N.F."/>
            <person name="Baker D."/>
            <person name="Gharbi K."/>
            <person name="Hall N."/>
            <person name="Watson M."/>
            <person name="Adriaenssens E.M."/>
            <person name="Foster-Nyarko E."/>
            <person name="Jarju S."/>
            <person name="Secka A."/>
            <person name="Antonio M."/>
            <person name="Oren A."/>
            <person name="Chaudhuri R.R."/>
            <person name="La Ragione R."/>
            <person name="Hildebrand F."/>
            <person name="Pallen M.J."/>
        </authorList>
    </citation>
    <scope>NUCLEOTIDE SEQUENCE</scope>
    <source>
        <strain evidence="3">17113</strain>
    </source>
</reference>
<organism evidence="3 4">
    <name type="scientific">Candidatus Alloenteromonas pullistercoris</name>
    <dbReference type="NCBI Taxonomy" id="2840785"/>
    <lineage>
        <taxon>Bacteria</taxon>
        <taxon>Bacillati</taxon>
        <taxon>Bacillota</taxon>
        <taxon>Bacillota incertae sedis</taxon>
        <taxon>Candidatus Alloenteromonas</taxon>
    </lineage>
</organism>
<evidence type="ECO:0000256" key="1">
    <source>
        <dbReference type="ARBA" id="ARBA00023125"/>
    </source>
</evidence>
<feature type="domain" description="HTH cro/C1-type" evidence="2">
    <location>
        <begin position="10"/>
        <end position="65"/>
    </location>
</feature>
<keyword evidence="1" id="KW-0238">DNA-binding</keyword>
<dbReference type="SMART" id="SM00530">
    <property type="entry name" value="HTH_XRE"/>
    <property type="match status" value="1"/>
</dbReference>
<accession>A0A9D9DFQ5</accession>
<dbReference type="InterPro" id="IPR010982">
    <property type="entry name" value="Lambda_DNA-bd_dom_sf"/>
</dbReference>
<protein>
    <submittedName>
        <fullName evidence="3">Helix-turn-helix transcriptional regulator</fullName>
    </submittedName>
</protein>
<dbReference type="AlphaFoldDB" id="A0A9D9DFQ5"/>
<reference evidence="3" key="1">
    <citation type="submission" date="2020-10" db="EMBL/GenBank/DDBJ databases">
        <authorList>
            <person name="Gilroy R."/>
        </authorList>
    </citation>
    <scope>NUCLEOTIDE SEQUENCE</scope>
    <source>
        <strain evidence="3">17113</strain>
    </source>
</reference>
<dbReference type="SUPFAM" id="SSF47413">
    <property type="entry name" value="lambda repressor-like DNA-binding domains"/>
    <property type="match status" value="1"/>
</dbReference>
<proteinExistence type="predicted"/>
<dbReference type="InterPro" id="IPR001387">
    <property type="entry name" value="Cro/C1-type_HTH"/>
</dbReference>
<dbReference type="Gene3D" id="1.10.260.40">
    <property type="entry name" value="lambda repressor-like DNA-binding domains"/>
    <property type="match status" value="1"/>
</dbReference>
<evidence type="ECO:0000313" key="3">
    <source>
        <dbReference type="EMBL" id="MBO8426744.1"/>
    </source>
</evidence>
<dbReference type="EMBL" id="JADINA010000034">
    <property type="protein sequence ID" value="MBO8426744.1"/>
    <property type="molecule type" value="Genomic_DNA"/>
</dbReference>
<dbReference type="InterPro" id="IPR050807">
    <property type="entry name" value="TransReg_Diox_bact_type"/>
</dbReference>
<comment type="caution">
    <text evidence="3">The sequence shown here is derived from an EMBL/GenBank/DDBJ whole genome shotgun (WGS) entry which is preliminary data.</text>
</comment>
<evidence type="ECO:0000313" key="4">
    <source>
        <dbReference type="Proteomes" id="UP000823634"/>
    </source>
</evidence>
<evidence type="ECO:0000259" key="2">
    <source>
        <dbReference type="PROSITE" id="PS50943"/>
    </source>
</evidence>
<dbReference type="Proteomes" id="UP000823634">
    <property type="component" value="Unassembled WGS sequence"/>
</dbReference>
<dbReference type="Pfam" id="PF01381">
    <property type="entry name" value="HTH_3"/>
    <property type="match status" value="1"/>
</dbReference>
<dbReference type="CDD" id="cd00093">
    <property type="entry name" value="HTH_XRE"/>
    <property type="match status" value="1"/>
</dbReference>
<dbReference type="GO" id="GO:0005829">
    <property type="term" value="C:cytosol"/>
    <property type="evidence" value="ECO:0007669"/>
    <property type="project" value="TreeGrafter"/>
</dbReference>
<sequence length="202" mass="22607">MGRVIVGLAIRKRRKELGLSQSELASRLGYKDHSTLAKVETGVNDITVDTLFKYAEALGLSATDLLSYSLDEAKSIYHLGFDCLPTLPNIHDCKVERITVGKDSLLLVFEKDIARHDSVRSHHPRADSLKIEYHLIGEPEFYVEKHGKMVPLLGKALEAFSKEGLIYLCEYVGYKSAIIKLCGAGLAILNLTVDQINYRWTE</sequence>
<dbReference type="PROSITE" id="PS50943">
    <property type="entry name" value="HTH_CROC1"/>
    <property type="match status" value="1"/>
</dbReference>
<name>A0A9D9DFQ5_9FIRM</name>
<dbReference type="PANTHER" id="PTHR46797">
    <property type="entry name" value="HTH-TYPE TRANSCRIPTIONAL REGULATOR"/>
    <property type="match status" value="1"/>
</dbReference>
<gene>
    <name evidence="3" type="ORF">IAC61_05485</name>
</gene>
<dbReference type="PANTHER" id="PTHR46797:SF1">
    <property type="entry name" value="METHYLPHOSPHONATE SYNTHASE"/>
    <property type="match status" value="1"/>
</dbReference>
<dbReference type="GO" id="GO:0003700">
    <property type="term" value="F:DNA-binding transcription factor activity"/>
    <property type="evidence" value="ECO:0007669"/>
    <property type="project" value="TreeGrafter"/>
</dbReference>